<organism evidence="5 6">
    <name type="scientific">Deinococcus multiflagellatus</name>
    <dbReference type="NCBI Taxonomy" id="1656887"/>
    <lineage>
        <taxon>Bacteria</taxon>
        <taxon>Thermotogati</taxon>
        <taxon>Deinococcota</taxon>
        <taxon>Deinococci</taxon>
        <taxon>Deinococcales</taxon>
        <taxon>Deinococcaceae</taxon>
        <taxon>Deinococcus</taxon>
    </lineage>
</organism>
<accession>A0ABW1ZS48</accession>
<evidence type="ECO:0000313" key="6">
    <source>
        <dbReference type="Proteomes" id="UP001596317"/>
    </source>
</evidence>
<evidence type="ECO:0000259" key="4">
    <source>
        <dbReference type="Pfam" id="PF21922"/>
    </source>
</evidence>
<dbReference type="Gene3D" id="3.90.1310.10">
    <property type="entry name" value="Penicillin-binding protein 2a (Domain 2)"/>
    <property type="match status" value="1"/>
</dbReference>
<dbReference type="PANTHER" id="PTHR30627:SF1">
    <property type="entry name" value="PEPTIDOGLYCAN D,D-TRANSPEPTIDASE FTSI"/>
    <property type="match status" value="1"/>
</dbReference>
<dbReference type="InterPro" id="IPR054120">
    <property type="entry name" value="PBPA_dimer"/>
</dbReference>
<dbReference type="SUPFAM" id="SSF56601">
    <property type="entry name" value="beta-lactamase/transpeptidase-like"/>
    <property type="match status" value="1"/>
</dbReference>
<name>A0ABW1ZS48_9DEIO</name>
<keyword evidence="2" id="KW-0472">Membrane</keyword>
<dbReference type="InterPro" id="IPR001460">
    <property type="entry name" value="PCN-bd_Tpept"/>
</dbReference>
<dbReference type="InterPro" id="IPR036138">
    <property type="entry name" value="PBP_dimer_sf"/>
</dbReference>
<keyword evidence="6" id="KW-1185">Reference proteome</keyword>
<evidence type="ECO:0000256" key="2">
    <source>
        <dbReference type="ARBA" id="ARBA00023136"/>
    </source>
</evidence>
<proteinExistence type="predicted"/>
<reference evidence="6" key="1">
    <citation type="journal article" date="2019" name="Int. J. Syst. Evol. Microbiol.">
        <title>The Global Catalogue of Microorganisms (GCM) 10K type strain sequencing project: providing services to taxonomists for standard genome sequencing and annotation.</title>
        <authorList>
            <consortium name="The Broad Institute Genomics Platform"/>
            <consortium name="The Broad Institute Genome Sequencing Center for Infectious Disease"/>
            <person name="Wu L."/>
            <person name="Ma J."/>
        </authorList>
    </citation>
    <scope>NUCLEOTIDE SEQUENCE [LARGE SCALE GENOMIC DNA]</scope>
    <source>
        <strain evidence="6">CCUG 63830</strain>
    </source>
</reference>
<comment type="subcellular location">
    <subcellularLocation>
        <location evidence="1">Membrane</location>
    </subcellularLocation>
</comment>
<sequence>MLVLAFARLMTPPSVGQLETPRPERGHITSSDGRLLAHDSAAGQGRVYPQKSSGAALVGFMGRTEGLEGIEYSRETQLSAGEPVTLTIQSLVQAITERALETAARAVDADFASSVVLDVATGRVLAAATYPSYDPNAWRSASPTQWRNRAFLDEYEPGSVMKPLIVAALLNEGRPPLNASTRPPCAAG</sequence>
<dbReference type="PANTHER" id="PTHR30627">
    <property type="entry name" value="PEPTIDOGLYCAN D,D-TRANSPEPTIDASE"/>
    <property type="match status" value="1"/>
</dbReference>
<dbReference type="InterPro" id="IPR050515">
    <property type="entry name" value="Beta-lactam/transpept"/>
</dbReference>
<evidence type="ECO:0000259" key="3">
    <source>
        <dbReference type="Pfam" id="PF00905"/>
    </source>
</evidence>
<comment type="caution">
    <text evidence="5">The sequence shown here is derived from an EMBL/GenBank/DDBJ whole genome shotgun (WGS) entry which is preliminary data.</text>
</comment>
<evidence type="ECO:0000256" key="1">
    <source>
        <dbReference type="ARBA" id="ARBA00004370"/>
    </source>
</evidence>
<dbReference type="Pfam" id="PF00905">
    <property type="entry name" value="Transpeptidase"/>
    <property type="match status" value="1"/>
</dbReference>
<dbReference type="Pfam" id="PF21922">
    <property type="entry name" value="PBP_dimer_2"/>
    <property type="match status" value="1"/>
</dbReference>
<feature type="domain" description="Penicillin binding protein A dimerisation" evidence="4">
    <location>
        <begin position="25"/>
        <end position="99"/>
    </location>
</feature>
<dbReference type="InterPro" id="IPR012338">
    <property type="entry name" value="Beta-lactam/transpept-like"/>
</dbReference>
<dbReference type="SUPFAM" id="SSF56519">
    <property type="entry name" value="Penicillin binding protein dimerisation domain"/>
    <property type="match status" value="1"/>
</dbReference>
<dbReference type="Proteomes" id="UP001596317">
    <property type="component" value="Unassembled WGS sequence"/>
</dbReference>
<evidence type="ECO:0000313" key="5">
    <source>
        <dbReference type="EMBL" id="MFC6663186.1"/>
    </source>
</evidence>
<gene>
    <name evidence="5" type="ORF">ACFP90_24380</name>
</gene>
<protein>
    <submittedName>
        <fullName evidence="5">Penicillin-binding transpeptidase domain-containing protein</fullName>
    </submittedName>
</protein>
<dbReference type="Gene3D" id="3.40.710.10">
    <property type="entry name" value="DD-peptidase/beta-lactamase superfamily"/>
    <property type="match status" value="1"/>
</dbReference>
<feature type="domain" description="Penicillin-binding protein transpeptidase" evidence="3">
    <location>
        <begin position="114"/>
        <end position="173"/>
    </location>
</feature>
<dbReference type="RefSeq" id="WP_380059064.1">
    <property type="nucleotide sequence ID" value="NZ_JBHSWB010000002.1"/>
</dbReference>
<dbReference type="EMBL" id="JBHSWB010000002">
    <property type="protein sequence ID" value="MFC6663186.1"/>
    <property type="molecule type" value="Genomic_DNA"/>
</dbReference>